<dbReference type="InterPro" id="IPR050736">
    <property type="entry name" value="Sensor_HK_Regulatory"/>
</dbReference>
<feature type="domain" description="Histidine kinase" evidence="7">
    <location>
        <begin position="128"/>
        <end position="346"/>
    </location>
</feature>
<evidence type="ECO:0000259" key="7">
    <source>
        <dbReference type="PROSITE" id="PS50109"/>
    </source>
</evidence>
<evidence type="ECO:0000256" key="6">
    <source>
        <dbReference type="ARBA" id="ARBA00023012"/>
    </source>
</evidence>
<dbReference type="EC" id="2.7.13.3" evidence="2"/>
<keyword evidence="5" id="KW-0418">Kinase</keyword>
<dbReference type="Proteomes" id="UP001501081">
    <property type="component" value="Unassembled WGS sequence"/>
</dbReference>
<dbReference type="CDD" id="cd00082">
    <property type="entry name" value="HisKA"/>
    <property type="match status" value="1"/>
</dbReference>
<dbReference type="EMBL" id="BAABAK010000016">
    <property type="protein sequence ID" value="GAA3976600.1"/>
    <property type="molecule type" value="Genomic_DNA"/>
</dbReference>
<dbReference type="InterPro" id="IPR036097">
    <property type="entry name" value="HisK_dim/P_sf"/>
</dbReference>
<organism evidence="8 9">
    <name type="scientific">Pedobacter ginsengiterrae</name>
    <dbReference type="NCBI Taxonomy" id="871696"/>
    <lineage>
        <taxon>Bacteria</taxon>
        <taxon>Pseudomonadati</taxon>
        <taxon>Bacteroidota</taxon>
        <taxon>Sphingobacteriia</taxon>
        <taxon>Sphingobacteriales</taxon>
        <taxon>Sphingobacteriaceae</taxon>
        <taxon>Pedobacter</taxon>
    </lineage>
</organism>
<keyword evidence="3" id="KW-0597">Phosphoprotein</keyword>
<keyword evidence="4" id="KW-0808">Transferase</keyword>
<dbReference type="InterPro" id="IPR036890">
    <property type="entry name" value="HATPase_C_sf"/>
</dbReference>
<dbReference type="SUPFAM" id="SSF47384">
    <property type="entry name" value="Homodimeric domain of signal transducing histidine kinase"/>
    <property type="match status" value="1"/>
</dbReference>
<sequence>MGSVSPDGYFIYNLREFIFEYHNAVFFRIFGLEPAALNGSMDWLMAKFHTDDVEHVMTCYEELITDGGAKKYLFKLYINEEEKYLRCSLVVSEDGDYLYGIIEDFTIDQQNKIHIEQINAHKNITLEVLAHDLKEPMGMIRMTASSLENNIGTLDENDLRRSLQFINEMCDRNLKLVRSMVNHEFLKSSVVAIKKERADLVWELQDVVRFYNRSHLQQVRNFVFSSAQEKIFLFLDSMKFLQVINNLISNSIKFTAEGGTIEVYAEERTDEVIVSVSDNGIGIPAALRNQLFQYNKEVLRKGLNGAESGGLGMGIIKSIVELHGGRIWFVSEENVGTTFFISLPKN</sequence>
<dbReference type="CDD" id="cd00075">
    <property type="entry name" value="HATPase"/>
    <property type="match status" value="1"/>
</dbReference>
<dbReference type="InterPro" id="IPR003594">
    <property type="entry name" value="HATPase_dom"/>
</dbReference>
<proteinExistence type="predicted"/>
<dbReference type="SUPFAM" id="SSF55874">
    <property type="entry name" value="ATPase domain of HSP90 chaperone/DNA topoisomerase II/histidine kinase"/>
    <property type="match status" value="1"/>
</dbReference>
<evidence type="ECO:0000256" key="2">
    <source>
        <dbReference type="ARBA" id="ARBA00012438"/>
    </source>
</evidence>
<protein>
    <recommendedName>
        <fullName evidence="2">histidine kinase</fullName>
        <ecNumber evidence="2">2.7.13.3</ecNumber>
    </recommendedName>
</protein>
<reference evidence="9" key="1">
    <citation type="journal article" date="2019" name="Int. J. Syst. Evol. Microbiol.">
        <title>The Global Catalogue of Microorganisms (GCM) 10K type strain sequencing project: providing services to taxonomists for standard genome sequencing and annotation.</title>
        <authorList>
            <consortium name="The Broad Institute Genomics Platform"/>
            <consortium name="The Broad Institute Genome Sequencing Center for Infectious Disease"/>
            <person name="Wu L."/>
            <person name="Ma J."/>
        </authorList>
    </citation>
    <scope>NUCLEOTIDE SEQUENCE [LARGE SCALE GENOMIC DNA]</scope>
    <source>
        <strain evidence="9">JCM 17338</strain>
    </source>
</reference>
<dbReference type="Pfam" id="PF02518">
    <property type="entry name" value="HATPase_c"/>
    <property type="match status" value="1"/>
</dbReference>
<dbReference type="Gene3D" id="3.30.565.10">
    <property type="entry name" value="Histidine kinase-like ATPase, C-terminal domain"/>
    <property type="match status" value="1"/>
</dbReference>
<evidence type="ECO:0000256" key="4">
    <source>
        <dbReference type="ARBA" id="ARBA00022679"/>
    </source>
</evidence>
<accession>A0ABP7Q5G6</accession>
<dbReference type="SMART" id="SM00387">
    <property type="entry name" value="HATPase_c"/>
    <property type="match status" value="1"/>
</dbReference>
<gene>
    <name evidence="8" type="ORF">GCM10022246_31150</name>
</gene>
<comment type="caution">
    <text evidence="8">The sequence shown here is derived from an EMBL/GenBank/DDBJ whole genome shotgun (WGS) entry which is preliminary data.</text>
</comment>
<dbReference type="RefSeq" id="WP_316757231.1">
    <property type="nucleotide sequence ID" value="NZ_BAABAK010000016.1"/>
</dbReference>
<evidence type="ECO:0000256" key="3">
    <source>
        <dbReference type="ARBA" id="ARBA00022553"/>
    </source>
</evidence>
<dbReference type="InterPro" id="IPR003661">
    <property type="entry name" value="HisK_dim/P_dom"/>
</dbReference>
<evidence type="ECO:0000256" key="1">
    <source>
        <dbReference type="ARBA" id="ARBA00000085"/>
    </source>
</evidence>
<keyword evidence="9" id="KW-1185">Reference proteome</keyword>
<dbReference type="InterPro" id="IPR004358">
    <property type="entry name" value="Sig_transdc_His_kin-like_C"/>
</dbReference>
<dbReference type="PRINTS" id="PR00344">
    <property type="entry name" value="BCTRLSENSOR"/>
</dbReference>
<evidence type="ECO:0000256" key="5">
    <source>
        <dbReference type="ARBA" id="ARBA00022777"/>
    </source>
</evidence>
<name>A0ABP7Q5G6_9SPHI</name>
<evidence type="ECO:0000313" key="8">
    <source>
        <dbReference type="EMBL" id="GAA3976600.1"/>
    </source>
</evidence>
<evidence type="ECO:0000313" key="9">
    <source>
        <dbReference type="Proteomes" id="UP001501081"/>
    </source>
</evidence>
<dbReference type="Gene3D" id="3.30.450.20">
    <property type="entry name" value="PAS domain"/>
    <property type="match status" value="1"/>
</dbReference>
<dbReference type="SUPFAM" id="SSF55785">
    <property type="entry name" value="PYP-like sensor domain (PAS domain)"/>
    <property type="match status" value="1"/>
</dbReference>
<comment type="catalytic activity">
    <reaction evidence="1">
        <text>ATP + protein L-histidine = ADP + protein N-phospho-L-histidine.</text>
        <dbReference type="EC" id="2.7.13.3"/>
    </reaction>
</comment>
<dbReference type="Gene3D" id="1.10.287.130">
    <property type="match status" value="1"/>
</dbReference>
<dbReference type="PROSITE" id="PS50109">
    <property type="entry name" value="HIS_KIN"/>
    <property type="match status" value="1"/>
</dbReference>
<keyword evidence="6" id="KW-0902">Two-component regulatory system</keyword>
<dbReference type="InterPro" id="IPR035965">
    <property type="entry name" value="PAS-like_dom_sf"/>
</dbReference>
<dbReference type="InterPro" id="IPR005467">
    <property type="entry name" value="His_kinase_dom"/>
</dbReference>
<dbReference type="PANTHER" id="PTHR43711">
    <property type="entry name" value="TWO-COMPONENT HISTIDINE KINASE"/>
    <property type="match status" value="1"/>
</dbReference>
<dbReference type="PANTHER" id="PTHR43711:SF1">
    <property type="entry name" value="HISTIDINE KINASE 1"/>
    <property type="match status" value="1"/>
</dbReference>